<dbReference type="PANTHER" id="PTHR21358">
    <property type="entry name" value="PROTEIN MAELSTROM HOMOLOG"/>
    <property type="match status" value="1"/>
</dbReference>
<dbReference type="InterPro" id="IPR024970">
    <property type="entry name" value="Maelstrom"/>
</dbReference>
<comment type="subcellular location">
    <subcellularLocation>
        <location evidence="2">Cytoplasm</location>
    </subcellularLocation>
    <subcellularLocation>
        <location evidence="1">Nucleus</location>
    </subcellularLocation>
</comment>
<evidence type="ECO:0000256" key="5">
    <source>
        <dbReference type="ARBA" id="ARBA00022490"/>
    </source>
</evidence>
<keyword evidence="9 11" id="KW-0539">Nucleus</keyword>
<keyword evidence="6" id="KW-0221">Differentiation</keyword>
<keyword evidence="15" id="KW-1185">Reference proteome</keyword>
<dbReference type="RefSeq" id="XP_052748886.1">
    <property type="nucleotide sequence ID" value="XM_052892926.1"/>
</dbReference>
<evidence type="ECO:0000256" key="7">
    <source>
        <dbReference type="ARBA" id="ARBA00023125"/>
    </source>
</evidence>
<dbReference type="InterPro" id="IPR039259">
    <property type="entry name" value="Protein_maelstrom"/>
</dbReference>
<sequence length="439" mass="49862">MPKKPPRNAFYYFMINFKEEERKKGINYANLAEVADAAGPAWRNAPPSVRSKFEAIAKQEKQKRNIPDTKFTSHGISLAEIEQQEKELRDAEEAERQDIKNFVKLKSFNDSIKYEDIYLMDVNFYCKTSTEYVIGESSILRFNLQDGIKDIYHELINPPHIPIGYASDIKIGSQEYGLEMPDDTQSRSNFMQILANCVDYLKQQDPNVKSLPPIFTMPDKVAPVQDFILQMCNRAAEDDSIFRIYKLDTLFFTLINAIKTCTNEGFPKESLALAQLKKDSFKYTPGIGCEHHEIADKSIECTTSRTKRWAYTILDSCCPVIGIDLQPGKHMPADYDIESIHTYKEQKKVRAGPSVAKTSATTSYESSLSTNQVFNTAGVSSLETPAKEKRTHRPLRLPKTDYSQSIRPAPELTEENFPKLSAGRGRGLAGSFDKMRIKK</sequence>
<dbReference type="GeneID" id="113521157"/>
<evidence type="ECO:0000256" key="1">
    <source>
        <dbReference type="ARBA" id="ARBA00004123"/>
    </source>
</evidence>
<dbReference type="PANTHER" id="PTHR21358:SF4">
    <property type="entry name" value="PROTEIN MAELSTROM HOMOLOG"/>
    <property type="match status" value="1"/>
</dbReference>
<evidence type="ECO:0000313" key="15">
    <source>
        <dbReference type="Proteomes" id="UP001652740"/>
    </source>
</evidence>
<comment type="similarity">
    <text evidence="3">Belongs to the maelstrom family.</text>
</comment>
<evidence type="ECO:0000259" key="14">
    <source>
        <dbReference type="PROSITE" id="PS50118"/>
    </source>
</evidence>
<evidence type="ECO:0000256" key="11">
    <source>
        <dbReference type="PROSITE-ProRule" id="PRU00267"/>
    </source>
</evidence>
<evidence type="ECO:0000256" key="3">
    <source>
        <dbReference type="ARBA" id="ARBA00007057"/>
    </source>
</evidence>
<keyword evidence="4" id="KW-0217">Developmental protein</keyword>
<keyword evidence="10" id="KW-0469">Meiosis</keyword>
<protein>
    <submittedName>
        <fullName evidence="16">Protein maelstrom homolog</fullName>
    </submittedName>
</protein>
<dbReference type="InterPro" id="IPR009071">
    <property type="entry name" value="HMG_box_dom"/>
</dbReference>
<evidence type="ECO:0000256" key="4">
    <source>
        <dbReference type="ARBA" id="ARBA00022473"/>
    </source>
</evidence>
<evidence type="ECO:0000256" key="13">
    <source>
        <dbReference type="SAM" id="MobiDB-lite"/>
    </source>
</evidence>
<dbReference type="InterPro" id="IPR036910">
    <property type="entry name" value="HMG_box_dom_sf"/>
</dbReference>
<name>A0ABM3MBV7_GALME</name>
<dbReference type="Gene3D" id="1.10.30.10">
    <property type="entry name" value="High mobility group box domain"/>
    <property type="match status" value="1"/>
</dbReference>
<feature type="DNA-binding region" description="HMG box" evidence="11">
    <location>
        <begin position="3"/>
        <end position="72"/>
    </location>
</feature>
<gene>
    <name evidence="16" type="primary">LOC113521157</name>
</gene>
<keyword evidence="7 11" id="KW-0238">DNA-binding</keyword>
<evidence type="ECO:0000313" key="16">
    <source>
        <dbReference type="RefSeq" id="XP_052748886.1"/>
    </source>
</evidence>
<dbReference type="Proteomes" id="UP001652740">
    <property type="component" value="Unplaced"/>
</dbReference>
<evidence type="ECO:0000256" key="8">
    <source>
        <dbReference type="ARBA" id="ARBA00023158"/>
    </source>
</evidence>
<feature type="region of interest" description="Disordered" evidence="13">
    <location>
        <begin position="379"/>
        <end position="439"/>
    </location>
</feature>
<proteinExistence type="inferred from homology"/>
<organism evidence="15 16">
    <name type="scientific">Galleria mellonella</name>
    <name type="common">Greater wax moth</name>
    <dbReference type="NCBI Taxonomy" id="7137"/>
    <lineage>
        <taxon>Eukaryota</taxon>
        <taxon>Metazoa</taxon>
        <taxon>Ecdysozoa</taxon>
        <taxon>Arthropoda</taxon>
        <taxon>Hexapoda</taxon>
        <taxon>Insecta</taxon>
        <taxon>Pterygota</taxon>
        <taxon>Neoptera</taxon>
        <taxon>Endopterygota</taxon>
        <taxon>Lepidoptera</taxon>
        <taxon>Glossata</taxon>
        <taxon>Ditrysia</taxon>
        <taxon>Pyraloidea</taxon>
        <taxon>Pyralidae</taxon>
        <taxon>Galleriinae</taxon>
        <taxon>Galleria</taxon>
    </lineage>
</organism>
<evidence type="ECO:0000256" key="12">
    <source>
        <dbReference type="SAM" id="Coils"/>
    </source>
</evidence>
<dbReference type="SUPFAM" id="SSF47095">
    <property type="entry name" value="HMG-box"/>
    <property type="match status" value="1"/>
</dbReference>
<feature type="domain" description="HMG box" evidence="14">
    <location>
        <begin position="3"/>
        <end position="72"/>
    </location>
</feature>
<evidence type="ECO:0000256" key="2">
    <source>
        <dbReference type="ARBA" id="ARBA00004496"/>
    </source>
</evidence>
<evidence type="ECO:0000256" key="10">
    <source>
        <dbReference type="ARBA" id="ARBA00023254"/>
    </source>
</evidence>
<evidence type="ECO:0000256" key="9">
    <source>
        <dbReference type="ARBA" id="ARBA00023242"/>
    </source>
</evidence>
<accession>A0ABM3MBV7</accession>
<keyword evidence="12" id="KW-0175">Coiled coil</keyword>
<evidence type="ECO:0000256" key="6">
    <source>
        <dbReference type="ARBA" id="ARBA00022782"/>
    </source>
</evidence>
<dbReference type="PROSITE" id="PS50118">
    <property type="entry name" value="HMG_BOX_2"/>
    <property type="match status" value="1"/>
</dbReference>
<keyword evidence="8" id="KW-0943">RNA-mediated gene silencing</keyword>
<dbReference type="Pfam" id="PF13017">
    <property type="entry name" value="Maelstrom"/>
    <property type="match status" value="1"/>
</dbReference>
<reference evidence="16" key="1">
    <citation type="submission" date="2025-08" db="UniProtKB">
        <authorList>
            <consortium name="RefSeq"/>
        </authorList>
    </citation>
    <scope>IDENTIFICATION</scope>
    <source>
        <tissue evidence="16">Whole larvae</tissue>
    </source>
</reference>
<feature type="coiled-coil region" evidence="12">
    <location>
        <begin position="74"/>
        <end position="101"/>
    </location>
</feature>
<keyword evidence="5" id="KW-0963">Cytoplasm</keyword>